<dbReference type="InterPro" id="IPR013783">
    <property type="entry name" value="Ig-like_fold"/>
</dbReference>
<dbReference type="Pfam" id="PF22352">
    <property type="entry name" value="K319L-like_PKD"/>
    <property type="match status" value="1"/>
</dbReference>
<protein>
    <submittedName>
        <fullName evidence="1">Uncharacterized protein</fullName>
    </submittedName>
</protein>
<dbReference type="EMBL" id="FQWH01000002">
    <property type="protein sequence ID" value="SHG27551.1"/>
    <property type="molecule type" value="Genomic_DNA"/>
</dbReference>
<name>A0A1M5IH26_FLAJO</name>
<dbReference type="RefSeq" id="WP_073408405.1">
    <property type="nucleotide sequence ID" value="NZ_FQWH01000002.1"/>
</dbReference>
<organism evidence="1 2">
    <name type="scientific">Flavobacterium johnsoniae</name>
    <name type="common">Cytophaga johnsonae</name>
    <dbReference type="NCBI Taxonomy" id="986"/>
    <lineage>
        <taxon>Bacteria</taxon>
        <taxon>Pseudomonadati</taxon>
        <taxon>Bacteroidota</taxon>
        <taxon>Flavobacteriia</taxon>
        <taxon>Flavobacteriales</taxon>
        <taxon>Flavobacteriaceae</taxon>
        <taxon>Flavobacterium</taxon>
    </lineage>
</organism>
<proteinExistence type="predicted"/>
<sequence length="936" mass="105906">MSYYIDIIDQELEESLFVIEVASKAGITLSWNGGDYKDDLAVVGSALEFDIAHTENVDAKFIKFFTGNEIRFKAELRNQSDDSLIWSGFLIPDTYSEPWTNEVVFVRITASCGLGRLKGKYLPESYYRDEKSVVDIICACLKMTSLDLNVFFNPAIENSVQKDWNRIYIDTITFYSDEKKLKKLDAYTVLEKLMKDMLCVCFQADNRWNVEGINKRHIRSVKAKLYNSLGVLLGDIEDQKLLKRITPLHTPPTVSMIPPYNMITVSHERKPQTFPETIAKESNEGWSVVSGVIGEVYATDWNGNNGYYCKSVYPDYYNSVSKEYVNPAIGGVSEIQPFDATKFVNLKNRLYLYKDQRITISFTFKIIKWSKDMSGILPGAYFNPLLYQITLNDSVLYSNIQVGLVPGLESGAGKENEDLSFDPDELTAELNFDIIVPFEGLLDVKIWRPSGEIIGSNIMGFEIRKMQITPINFQEVVSYEDIINEEFTIDKEIELTYADDDTAFSNSFRLAKLKEATETFNIIEVPVLYRFIQNGNNYSVIHLIGANLIKDNINTVSHAGELLKNLEVTYNYGGGEQMVVKTDFVTTGSFYVKVYKTDDYEQSRVSWLQWTDSVYKIETSRYGQVVVNVMRRMFNVASEKIDLVALNAVKFNDLILFAYVFDKQFVCVNCSWNLDENKSTLILARAIYRDSGDGGSNPENIPPIVNAGPDIILEDNQTTLEIAATAYDVDGYIASQKWTKLLGGFGDIIVSPNELITRFQNLTEDQYQYQIQVVDNDGATAVDVVNIVRRKDYVVDLDLISIIGAGGGVFLYAVYKFVIDPNIASDYSLTLEGAMNIFAYNAGLETSFARFRIRKNGVIVFSGEWSQGYAISMFPFLISYISTDEILFEIDQDRQFPDFNWGSSWIDLTKITFTNGAGNIIGLPIHAQPVPGPFIP</sequence>
<reference evidence="1 2" key="1">
    <citation type="submission" date="2016-11" db="EMBL/GenBank/DDBJ databases">
        <authorList>
            <person name="Jaros S."/>
            <person name="Januszkiewicz K."/>
            <person name="Wedrychowicz H."/>
        </authorList>
    </citation>
    <scope>NUCLEOTIDE SEQUENCE [LARGE SCALE GENOMIC DNA]</scope>
    <source>
        <strain evidence="1 2">DSM 6792</strain>
    </source>
</reference>
<evidence type="ECO:0000313" key="2">
    <source>
        <dbReference type="Proteomes" id="UP000184112"/>
    </source>
</evidence>
<dbReference type="Proteomes" id="UP000184112">
    <property type="component" value="Unassembled WGS sequence"/>
</dbReference>
<gene>
    <name evidence="1" type="ORF">SAMN05444388_10297</name>
</gene>
<dbReference type="AlphaFoldDB" id="A0A1M5IH26"/>
<evidence type="ECO:0000313" key="1">
    <source>
        <dbReference type="EMBL" id="SHG27551.1"/>
    </source>
</evidence>
<dbReference type="Gene3D" id="2.60.40.10">
    <property type="entry name" value="Immunoglobulins"/>
    <property type="match status" value="1"/>
</dbReference>
<accession>A0A1M5IH26</accession>